<evidence type="ECO:0000313" key="1">
    <source>
        <dbReference type="EMBL" id="OXU31942.1"/>
    </source>
</evidence>
<reference evidence="1 2" key="1">
    <citation type="journal article" date="2017" name="Curr. Biol.">
        <title>The Evolution of Venom by Co-option of Single-Copy Genes.</title>
        <authorList>
            <person name="Martinson E.O."/>
            <person name="Mrinalini"/>
            <person name="Kelkar Y.D."/>
            <person name="Chang C.H."/>
            <person name="Werren J.H."/>
        </authorList>
    </citation>
    <scope>NUCLEOTIDE SEQUENCE [LARGE SCALE GENOMIC DNA]</scope>
    <source>
        <strain evidence="1 2">Alberta</strain>
        <tissue evidence="1">Whole body</tissue>
    </source>
</reference>
<accession>A0A232FMP3</accession>
<gene>
    <name evidence="1" type="ORF">TSAR_010220</name>
</gene>
<protein>
    <submittedName>
        <fullName evidence="1">Uncharacterized protein</fullName>
    </submittedName>
</protein>
<proteinExistence type="predicted"/>
<name>A0A232FMP3_9HYME</name>
<sequence length="71" mass="8338">MMYKKVEDVVAVVMMILDLCMEDIDNLPQEVHLDHILIHINCMKKKDYMRLQILIEILIQGVKRQIVKASS</sequence>
<keyword evidence="2" id="KW-1185">Reference proteome</keyword>
<dbReference type="EMBL" id="NNAY01000015">
    <property type="protein sequence ID" value="OXU31942.1"/>
    <property type="molecule type" value="Genomic_DNA"/>
</dbReference>
<dbReference type="AlphaFoldDB" id="A0A232FMP3"/>
<comment type="caution">
    <text evidence="1">The sequence shown here is derived from an EMBL/GenBank/DDBJ whole genome shotgun (WGS) entry which is preliminary data.</text>
</comment>
<evidence type="ECO:0000313" key="2">
    <source>
        <dbReference type="Proteomes" id="UP000215335"/>
    </source>
</evidence>
<dbReference type="Proteomes" id="UP000215335">
    <property type="component" value="Unassembled WGS sequence"/>
</dbReference>
<organism evidence="1 2">
    <name type="scientific">Trichomalopsis sarcophagae</name>
    <dbReference type="NCBI Taxonomy" id="543379"/>
    <lineage>
        <taxon>Eukaryota</taxon>
        <taxon>Metazoa</taxon>
        <taxon>Ecdysozoa</taxon>
        <taxon>Arthropoda</taxon>
        <taxon>Hexapoda</taxon>
        <taxon>Insecta</taxon>
        <taxon>Pterygota</taxon>
        <taxon>Neoptera</taxon>
        <taxon>Endopterygota</taxon>
        <taxon>Hymenoptera</taxon>
        <taxon>Apocrita</taxon>
        <taxon>Proctotrupomorpha</taxon>
        <taxon>Chalcidoidea</taxon>
        <taxon>Pteromalidae</taxon>
        <taxon>Pteromalinae</taxon>
        <taxon>Trichomalopsis</taxon>
    </lineage>
</organism>